<feature type="repeat" description="Filamin" evidence="4">
    <location>
        <begin position="2484"/>
        <end position="2536"/>
    </location>
</feature>
<dbReference type="GeneID" id="100206373"/>
<feature type="repeat" description="Filamin" evidence="4">
    <location>
        <begin position="3188"/>
        <end position="3240"/>
    </location>
</feature>
<dbReference type="SMART" id="SM00033">
    <property type="entry name" value="CH"/>
    <property type="match status" value="2"/>
</dbReference>
<dbReference type="Gene3D" id="2.60.40.10">
    <property type="entry name" value="Immunoglobulins"/>
    <property type="match status" value="45"/>
</dbReference>
<dbReference type="RefSeq" id="XP_065656841.1">
    <property type="nucleotide sequence ID" value="XM_065800769.1"/>
</dbReference>
<feature type="repeat" description="Filamin" evidence="4">
    <location>
        <begin position="3500"/>
        <end position="3599"/>
    </location>
</feature>
<accession>A0ABM4C5K4</accession>
<feature type="repeat" description="Filamin" evidence="4">
    <location>
        <begin position="3236"/>
        <end position="3334"/>
    </location>
</feature>
<dbReference type="Pfam" id="PF00630">
    <property type="entry name" value="Filamin"/>
    <property type="match status" value="39"/>
</dbReference>
<keyword evidence="2" id="KW-0677">Repeat</keyword>
<dbReference type="SMART" id="SM00557">
    <property type="entry name" value="IG_FLMN"/>
    <property type="match status" value="43"/>
</dbReference>
<feature type="repeat" description="Filamin" evidence="4">
    <location>
        <begin position="775"/>
        <end position="867"/>
    </location>
</feature>
<feature type="repeat" description="Filamin" evidence="4">
    <location>
        <begin position="3631"/>
        <end position="3684"/>
    </location>
</feature>
<feature type="repeat" description="Filamin" evidence="4">
    <location>
        <begin position="2011"/>
        <end position="2067"/>
    </location>
</feature>
<dbReference type="InterPro" id="IPR036872">
    <property type="entry name" value="CH_dom_sf"/>
</dbReference>
<feature type="repeat" description="Filamin" evidence="4">
    <location>
        <begin position="1252"/>
        <end position="1347"/>
    </location>
</feature>
<feature type="repeat" description="Filamin" evidence="4">
    <location>
        <begin position="1446"/>
        <end position="1544"/>
    </location>
</feature>
<dbReference type="InterPro" id="IPR014756">
    <property type="entry name" value="Ig_E-set"/>
</dbReference>
<dbReference type="CDD" id="cd21230">
    <property type="entry name" value="CH_FLN_rpt2"/>
    <property type="match status" value="1"/>
</dbReference>
<proteinExistence type="inferred from homology"/>
<feature type="repeat" description="Filamin" evidence="4">
    <location>
        <begin position="4069"/>
        <end position="4161"/>
    </location>
</feature>
<feature type="repeat" description="Filamin" evidence="4">
    <location>
        <begin position="964"/>
        <end position="1064"/>
    </location>
</feature>
<dbReference type="SUPFAM" id="SSF81296">
    <property type="entry name" value="E set domains"/>
    <property type="match status" value="45"/>
</dbReference>
<feature type="domain" description="Calponin-homology (CH)" evidence="6">
    <location>
        <begin position="183"/>
        <end position="287"/>
    </location>
</feature>
<evidence type="ECO:0000256" key="4">
    <source>
        <dbReference type="PROSITE-ProRule" id="PRU00087"/>
    </source>
</evidence>
<feature type="region of interest" description="Disordered" evidence="5">
    <location>
        <begin position="1"/>
        <end position="27"/>
    </location>
</feature>
<keyword evidence="7" id="KW-1185">Reference proteome</keyword>
<feature type="repeat" description="Filamin" evidence="4">
    <location>
        <begin position="1349"/>
        <end position="1443"/>
    </location>
</feature>
<feature type="compositionally biased region" description="Basic and acidic residues" evidence="5">
    <location>
        <begin position="1"/>
        <end position="12"/>
    </location>
</feature>
<feature type="repeat" description="Filamin" evidence="4">
    <location>
        <begin position="2396"/>
        <end position="2454"/>
    </location>
</feature>
<keyword evidence="3" id="KW-0009">Actin-binding</keyword>
<dbReference type="InterPro" id="IPR013783">
    <property type="entry name" value="Ig-like_fold"/>
</dbReference>
<dbReference type="InterPro" id="IPR001715">
    <property type="entry name" value="CH_dom"/>
</dbReference>
<feature type="repeat" description="Filamin" evidence="4">
    <location>
        <begin position="3804"/>
        <end position="3861"/>
    </location>
</feature>
<feature type="repeat" description="Filamin" evidence="4">
    <location>
        <begin position="2694"/>
        <end position="2806"/>
    </location>
</feature>
<feature type="repeat" description="Filamin" evidence="4">
    <location>
        <begin position="2162"/>
        <end position="2251"/>
    </location>
</feature>
<feature type="repeat" description="Filamin" evidence="4">
    <location>
        <begin position="1909"/>
        <end position="1981"/>
    </location>
</feature>
<feature type="repeat" description="Filamin" evidence="4">
    <location>
        <begin position="868"/>
        <end position="963"/>
    </location>
</feature>
<comment type="similarity">
    <text evidence="1">Belongs to the filamin family.</text>
</comment>
<feature type="repeat" description="Filamin" evidence="4">
    <location>
        <begin position="1544"/>
        <end position="1636"/>
    </location>
</feature>
<feature type="repeat" description="Filamin" evidence="4">
    <location>
        <begin position="1724"/>
        <end position="1800"/>
    </location>
</feature>
<organism evidence="7 8">
    <name type="scientific">Hydra vulgaris</name>
    <name type="common">Hydra</name>
    <name type="synonym">Hydra attenuata</name>
    <dbReference type="NCBI Taxonomy" id="6087"/>
    <lineage>
        <taxon>Eukaryota</taxon>
        <taxon>Metazoa</taxon>
        <taxon>Cnidaria</taxon>
        <taxon>Hydrozoa</taxon>
        <taxon>Hydroidolina</taxon>
        <taxon>Anthoathecata</taxon>
        <taxon>Aplanulata</taxon>
        <taxon>Hydridae</taxon>
        <taxon>Hydra</taxon>
    </lineage>
</organism>
<feature type="repeat" description="Filamin" evidence="4">
    <location>
        <begin position="1640"/>
        <end position="1722"/>
    </location>
</feature>
<feature type="repeat" description="Filamin" evidence="4">
    <location>
        <begin position="1159"/>
        <end position="1251"/>
    </location>
</feature>
<name>A0ABM4C5K4_HYDVU</name>
<feature type="repeat" description="Filamin" evidence="4">
    <location>
        <begin position="2870"/>
        <end position="2982"/>
    </location>
</feature>
<protein>
    <submittedName>
        <fullName evidence="8">Filamin-B isoform X1</fullName>
    </submittedName>
</protein>
<feature type="repeat" description="Filamin" evidence="4">
    <location>
        <begin position="584"/>
        <end position="676"/>
    </location>
</feature>
<dbReference type="PROSITE" id="PS00019">
    <property type="entry name" value="ACTININ_1"/>
    <property type="match status" value="1"/>
</dbReference>
<dbReference type="PANTHER" id="PTHR38537:SF8">
    <property type="entry name" value="FILAMIN-A"/>
    <property type="match status" value="1"/>
</dbReference>
<evidence type="ECO:0000256" key="5">
    <source>
        <dbReference type="SAM" id="MobiDB-lite"/>
    </source>
</evidence>
<feature type="repeat" description="Filamin" evidence="4">
    <location>
        <begin position="2096"/>
        <end position="2152"/>
    </location>
</feature>
<feature type="repeat" description="Filamin" evidence="4">
    <location>
        <begin position="392"/>
        <end position="489"/>
    </location>
</feature>
<reference evidence="8" key="1">
    <citation type="submission" date="2025-08" db="UniProtKB">
        <authorList>
            <consortium name="RefSeq"/>
        </authorList>
    </citation>
    <scope>IDENTIFICATION</scope>
</reference>
<feature type="repeat" description="Filamin" evidence="4">
    <location>
        <begin position="1066"/>
        <end position="1158"/>
    </location>
</feature>
<feature type="repeat" description="Filamin" evidence="4">
    <location>
        <begin position="2248"/>
        <end position="2358"/>
    </location>
</feature>
<dbReference type="PANTHER" id="PTHR38537">
    <property type="entry name" value="JITTERBUG, ISOFORM N"/>
    <property type="match status" value="1"/>
</dbReference>
<dbReference type="SUPFAM" id="SSF47576">
    <property type="entry name" value="Calponin-homology domain, CH-domain"/>
    <property type="match status" value="1"/>
</dbReference>
<feature type="repeat" description="Filamin" evidence="4">
    <location>
        <begin position="4358"/>
        <end position="4452"/>
    </location>
</feature>
<dbReference type="Pfam" id="PF00307">
    <property type="entry name" value="CH"/>
    <property type="match status" value="2"/>
</dbReference>
<dbReference type="Gene3D" id="1.10.418.10">
    <property type="entry name" value="Calponin-like domain"/>
    <property type="match status" value="2"/>
</dbReference>
<feature type="repeat" description="Filamin" evidence="4">
    <location>
        <begin position="488"/>
        <end position="583"/>
    </location>
</feature>
<feature type="repeat" description="Filamin" evidence="4">
    <location>
        <begin position="677"/>
        <end position="774"/>
    </location>
</feature>
<feature type="repeat" description="Filamin" evidence="4">
    <location>
        <begin position="1796"/>
        <end position="1894"/>
    </location>
</feature>
<feature type="repeat" description="Filamin" evidence="4">
    <location>
        <begin position="3998"/>
        <end position="4067"/>
    </location>
</feature>
<dbReference type="Proteomes" id="UP001652625">
    <property type="component" value="Chromosome 07"/>
</dbReference>
<feature type="repeat" description="Filamin" evidence="4">
    <location>
        <begin position="2836"/>
        <end position="2874"/>
    </location>
</feature>
<dbReference type="PROSITE" id="PS50194">
    <property type="entry name" value="FILAMIN_REPEAT"/>
    <property type="match status" value="45"/>
</dbReference>
<feature type="repeat" description="Filamin" evidence="4">
    <location>
        <begin position="3046"/>
        <end position="3158"/>
    </location>
</feature>
<dbReference type="InterPro" id="IPR001298">
    <property type="entry name" value="Filamin/ABP280_rpt"/>
</dbReference>
<feature type="repeat" description="Filamin" evidence="4">
    <location>
        <begin position="4257"/>
        <end position="4349"/>
    </location>
</feature>
<dbReference type="InterPro" id="IPR044801">
    <property type="entry name" value="Filamin"/>
</dbReference>
<feature type="repeat" description="Filamin" evidence="4">
    <location>
        <begin position="3364"/>
        <end position="3422"/>
    </location>
</feature>
<feature type="repeat" description="Filamin" evidence="4">
    <location>
        <begin position="2660"/>
        <end position="2698"/>
    </location>
</feature>
<sequence>MDDHSFSFESKHSTSQSKVRYQEKKKETNKEIHNLRWNVEYDLKVPDDPTAQDAEWKKIQQNTFTRWCNEHLKCVNLYIYNLETDLSDGLKLIALLQVLSHKKIEKYNKRPTFKSHKLENITIALNFIASEDIKVVNIDSSHIVSGNLKLILGLIWTLILKYQISLPMMDDEGDTEGGQVERITPKQALMGWVKSKLPAEVPINNFNKDWCNGIAVAALVEAIAPGLFPSWDDLDPKNALENAKEAMKLAEDWLGVPQVITPEEITNNNVDELSVMTYVSYFPEAKLKPGAPLKRKMNEASKCSAYGPGLQENGVIVNKPADFTVNTTGASHGKINVQVFGPGRKVIDCNVQDNHDNTYSCQYIAPKVGVYDVHVRVGGHHIPKSPFRVNVASDLDSSKVSASGKGLELHGLIVGQDAPFEVNASEAGNGDLSVVVIDPTGAKKTELKIESLPNSIYKCSYVPLLMGRYVIVIKYGGKEVAKSPYHVNVTPASDRVKIYGSGLEPGLKTGKPAVFVIDCTEAGAGDLDVNIEGPGKNDIAVDLQNNGDGTYTCTYKPSKAGTYTIRVKFNNNVVPKCPVKVSVGSTADPSKIKAWGPGLERGVAGRPAEFFVSCKGAPIANLTVGVEGPGQAKVEIVEDADGAAKVYYYPTAPGKYIIHVMYDEIDIKDSPFTAMISPRGDISKVYADGPGLKEGNMAGKPAEFTVYTKGSGVKGGFVQVLCTDETGNEVDVKVKDNDDGTFTVVYLPKSPGKYTLKIQFMDEDIPKSPIVVNIIPFCDPSKVKATGPGLEGGKCGKPCKFKIDASKAGEGGIDVKISGPKEAKFKCDDNGDGTCNFEYIPVEDGDYKIDVLFADQHIPGSPFNAVVSDEFDASKVIADGPGLKPGNRSGKPCPFTVDTRKAGKAKLAVEVTDEAGKPLPVKLIEEEPGVFSTSYLPEKEGTYKVSITFGGKPIPKSSFAVKVGPASDPSKIKVFGPGIKPTGVKSLEPTYFEVDASEAGEGNVVVDITPTDNKLPKVSDIEIKPGKKPNTYVVTYTLPKHGEFIIKVTFSSAPVPESPFKILATPGCDASKCKVAAFEEPVCGQENQFTVDCPPEAGEGTLSCSIDSPAGKPVKANVAKNNKNGYDVKWTPKEPGPHKITIKYGNNEIPGSPFSVNALDKPDPSKVKAFGPGLKNAFVNRPAEFTIDTKNAGPGNLGLTIEGPEEAQIDCKDNNDGTFSISYIPTTTGQHDVNIMFDGVHIPNSPFKVSAVEHFDASKVKCKGAGVSRGVPASFPAVFTVDATEAGKAPLQVDVNGPGGKVYPCQIKDNKDGTFDCSYVPDKKGRYQVSPKYGGDAVPGAPFNVNGEPSGGDASKVKCSGPGLKRPHIGFPAPFEVDATKAGKGKVNVNAKGPNGKDIPVNIIEEKEGIYAVDYTPEELGPHEIEVLFGGEPVRGSPFKANATPAPALENIKTPVLEKLLEDGPCVKQQFEAPVDCCDLPDILGAQLSGLIITPSGKKEKVDVKDNPDGTFILNYTPKETGKYILHVAYDGIPIPGSPFEFTVTEGGPEKVKVYGKGTKKGVVAVPARFTIDTKNAGPGDLSVAVEGPSKADIECIDNGDGTCEVTYIPVEEGKYDVIVKFDNNQVPGSPFHPVVVQDEPAIEVGYPSDLCLSSDAVNVKDVPNLKGLLSAPSGKEKPCEIKEGPKDSILASFVPEEPGKNLLNIKKQNKPISGLPIPIIAREKPVIGKDSCIPLECTGCDTAKDLAALKGVLRRPNGKEEPCKIEKFQDGVISVNFVPEEPGKHLIKVFKNNKQIDDSPFVVMVDGSPDKYPKVGKPCDKELYLPEPCKSSDISKLKGTLRRPTGKEEPIDVKLGKNGSISVSFVPTEAGEHLISVKKDGKHVPSSPFSIIVIDEPKAPTVGSVCDASFVIPELDLQKDLDLLSGELTRPNHKTEPLPLSVDEKGALVFNFIPSEPGEHLIGIKKRGKHVKDSPFTILVEEAETNPKVGEECVKKLNTPNLDLPRDLPDLKGELQRPSGKREPVKLKVIDDKLSAIFKPEETGEHLLHVNKKGKPIEGSPFKIIVDSPGAEVGQECGVNLVIPDLNLPQDLKYLEAELTDPNGKKKPLKCKEGPNKTLAVDFTPKIPGDHFIDIKKKGTPVPGSPFLVAVGPAKKHKKSSLTDDDDIVPVIEKDVECSENLIDSPTVGSPCDISMNLDDVKLPDDLDKLKAHLTRPSGKREPIKCGMDSEGSLALSFIPEESGLHKIDLEKNKIPVKGSPFEIYVNEASVPHEKGPTVGSPCDVDLSIDGIKLPDDLDKLKAKLYRPSGTKETIPCEMGENGSLALSWTPHEPGKHLISVKKNKLPVAGSPFEIIVEDDEPDNTKKARSKKPKAGSPCGLNKVIDDVKLPEDLAKLTAELTKPSGKKESIKCKAAPDGSLLLDFTPTEVGKHLVDVKKSGRPVKGSPFEILVDHPDDEKPKVGSPCGLKKVIEDVKLPEDLAKLTAELTKPSGKKEPIKCKAAPDGSLVLDFTPTEVGKHLVDVKKSGRPVRGSPFEVIVDHADGDKPKVGSPCDVNLAIDDVHLPEDLEKLSAELTRPSGKKEPIKCKMAPDGSLALDFTPTEVGKHLIEVKKNGRPVRGSPFEIFVDHPDDEKPKVGSPCGLKKVIEDVKLPEDLAKLTAELTKPSGKKEPIKCKAAPDGSLVLDFTPTEAGKHLVDVKKSGRPVRGSPFEVIVDHADGDKPKVGSPCDVNLAIDDVHLPEDLEKLSAELTRPSGKKEPIKCKMAPDGSLALDFTPTEVGKHLIEVKKNGRPVRGSPFEIFVDHPDDEKPKVGSPCGLKKVIEDVKLPEDLAKLTAELTKPSGKKEPIKCKAAPDGSLVLDFTPTEAGKHLVDVKKSGRPVRGSPFEVIVDHADGDKPKVGSPCDVNLAIDDVHLPEDLEKLSAELTRPSGKKEPIKCKMAPDGSLALDFTPTEVGKHLIEVKKNGRPVRGSPFEIFVDHPDDEKPKVGSPCGLKKVIEDVKLPEDLAKLTAELTKPSGKKEPIKCKAAPDGSLVLDFTPTEAGKHLVDVKKSGRPVRGSPFEVIVDHADGDKPKVGSPCDVNLAIDDVHLPEDLEKLSAELTRPSGKKEPIKCKMAPDGSLALDFTPTEVGKHLIEVKKNGRPVRGSPFEIFVDHPDDEKPKVGSPCGLKKVIEDVKLPEDLAKLTAELTKPSGKKEPIKCKAAPDGSLVLDFTPTEVGKHLVDVKKSGRPVRGSPFEVIVDHADGDKPKVGSPCDVNLAIDDVHLPEDLEKLSAELTRPSGKKEPIKCKMAPDGSLALDFTPTEVGKHLIEVKKNGRPVRGSPFEIFVDHPDDEKPKVGSPCGLKKVIEDVKLPEDLAKLTAELTKPSGKKEPIKCKAAPDGSLVLDFTPTEVGKHLVDVKKSGRPVRGSPFEVIVDHSDDNKPMVGSSCDVNLAIDDVKLPSDLKNLTAELTRPSGKKEPVICGVSPDNLLALSFTPDEPGKHLLSVKKHGIPVKGSPFEVIVEDISRPKHPTVGHKCDVEFSTPDIVLPNDLSSLTAKLTRPNGIQEPIKFSSKPDKSLAFEFTPKESGDHIIDVFKNGHHVKGSPFIVKVFADEEACKALTVGSECLVNIAIDDIKLPEDFSSLVGSLKRPDHHTEEPLELVLNKNNTIGVIFVPEKAGPHVISIKKHGKHVSKSPFVITVEEPQTSAQEPVVGNPVDLSSQLVVKPEDLRFLKGTLTRPNNQEEPIELKLNSTNHIIVNFLPTEPGLHKVSIKRNGKHIDGSPIEIMVGAGKKKPTCDVGFVIPGISLPDDLKKLKGSVVAPNGSEEPLQLQAGEKNTIVISFLPKESGLHYIHIKMNNKHVGASPYEVMVKPEDIAFAKPDASKVKCTGRGLRHGHPKEKATFNVDTRDAGYGGLSLSIEGPSKVDINCVDNDDGTCSVDYTPSEPGTYLINVTYADDHVPGSPFKCRVGGSIGEEINVVHSDDVQSTPDDMFSDMLAFPSSKSRSPKDFVIKFSGTGDLKATVTRPSGTEDDAEVIETAVDTYTVRFVPRETGEHLVNVRSRRRHIPGSPFKVLVEAPSGGAPACKAHGPGLEGGIAGQPCKFTVITRDAGPGGLAVAVEGPAKAEIQCNDNGDGSCDITWYPVETGEYTVHIRFADEAIPGSPSKVFILPANQGKTMPMESFKDQVLRVGQQASFAVQMKGKKGKISASVKSPSGVQIDCNVAELEEGNYAVRFVPRELGDHLVSVYLDGQHIPGSPFTVRVGGLEGDPSKVTAHGQGLKGGVSSKPAEFTVNALDAGSGALALSIDGPAKVKMNCVEQDDGTYKVIYNPTVCGTYEISIRFAGQHIPNSPYKVRIVESEDEIDAVFGDASKCTSNGSGLHRANIGKPATFTVDASNAGRGSIMVGVEGPVVPAKEIHVIHTGSNIYSINYTLVEEGDYIIRILWGDRHIPGSPFHVTV</sequence>
<evidence type="ECO:0000256" key="2">
    <source>
        <dbReference type="ARBA" id="ARBA00022737"/>
    </source>
</evidence>
<evidence type="ECO:0000256" key="3">
    <source>
        <dbReference type="ARBA" id="ARBA00023203"/>
    </source>
</evidence>
<evidence type="ECO:0000313" key="8">
    <source>
        <dbReference type="RefSeq" id="XP_065656841.1"/>
    </source>
</evidence>
<dbReference type="InterPro" id="IPR001589">
    <property type="entry name" value="Actinin_actin-bd_CS"/>
</dbReference>
<feature type="repeat" description="Filamin" evidence="4">
    <location>
        <begin position="3868"/>
        <end position="3960"/>
    </location>
</feature>
<feature type="repeat" description="Filamin" evidence="4">
    <location>
        <begin position="3439"/>
        <end position="3504"/>
    </location>
</feature>
<gene>
    <name evidence="8" type="primary">LOC100206373</name>
</gene>
<evidence type="ECO:0000259" key="6">
    <source>
        <dbReference type="PROSITE" id="PS50021"/>
    </source>
</evidence>
<feature type="domain" description="Calponin-homology (CH)" evidence="6">
    <location>
        <begin position="58"/>
        <end position="163"/>
    </location>
</feature>
<feature type="repeat" description="Filamin" evidence="4">
    <location>
        <begin position="3680"/>
        <end position="3778"/>
    </location>
</feature>
<feature type="repeat" description="Filamin" evidence="4">
    <location>
        <begin position="2532"/>
        <end position="2630"/>
    </location>
</feature>
<feature type="repeat" description="Filamin" evidence="4">
    <location>
        <begin position="3012"/>
        <end position="3050"/>
    </location>
</feature>
<feature type="repeat" description="Filamin" evidence="4">
    <location>
        <begin position="4181"/>
        <end position="4255"/>
    </location>
</feature>
<dbReference type="PROSITE" id="PS50021">
    <property type="entry name" value="CH"/>
    <property type="match status" value="2"/>
</dbReference>
<evidence type="ECO:0000313" key="7">
    <source>
        <dbReference type="Proteomes" id="UP001652625"/>
    </source>
</evidence>
<feature type="repeat" description="Filamin" evidence="4">
    <location>
        <begin position="295"/>
        <end position="391"/>
    </location>
</feature>
<evidence type="ECO:0000256" key="1">
    <source>
        <dbReference type="ARBA" id="ARBA00009238"/>
    </source>
</evidence>
<dbReference type="InterPro" id="IPR017868">
    <property type="entry name" value="Filamin/ABP280_repeat-like"/>
</dbReference>